<proteinExistence type="inferred from homology"/>
<dbReference type="CDD" id="cd01040">
    <property type="entry name" value="Mb-like"/>
    <property type="match status" value="1"/>
</dbReference>
<protein>
    <submittedName>
        <fullName evidence="7">Globin</fullName>
    </submittedName>
</protein>
<dbReference type="PANTHER" id="PTHR46783">
    <property type="entry name" value="CYTOGLOBIN"/>
    <property type="match status" value="1"/>
</dbReference>
<keyword evidence="8" id="KW-1185">Reference proteome</keyword>
<dbReference type="InterPro" id="IPR044399">
    <property type="entry name" value="Mb-like_M"/>
</dbReference>
<evidence type="ECO:0000256" key="5">
    <source>
        <dbReference type="RuleBase" id="RU000356"/>
    </source>
</evidence>
<evidence type="ECO:0000256" key="2">
    <source>
        <dbReference type="ARBA" id="ARBA00022617"/>
    </source>
</evidence>
<evidence type="ECO:0000256" key="3">
    <source>
        <dbReference type="ARBA" id="ARBA00022723"/>
    </source>
</evidence>
<dbReference type="SUPFAM" id="SSF46458">
    <property type="entry name" value="Globin-like"/>
    <property type="match status" value="1"/>
</dbReference>
<dbReference type="Proteomes" id="UP001196413">
    <property type="component" value="Unassembled WGS sequence"/>
</dbReference>
<sequence>MCTAKIPPTGLIKDRLHHMYFVRKYEYVSHGKSSQGKLSKYGNYVSSNDRISKQSGIQTAVLSAAVKAKKDQSDSMDEQIVIQTIMEGKNLSTCADIIPLNEDCSSTAKGMGKLLNRLTWQQRELIAETFRLLDSDPVKTGPRILIKKHASVYMCWLRSTVHSMSDDDRLIPQMIRIAKAHKKWNVHRRHVMNMLHPLLETLKECVNGQMAEGLETAWTTFLEVIVEFMEIH</sequence>
<comment type="subunit">
    <text evidence="1">Monomer.</text>
</comment>
<dbReference type="Pfam" id="PF00042">
    <property type="entry name" value="Globin"/>
    <property type="match status" value="1"/>
</dbReference>
<reference evidence="7" key="1">
    <citation type="submission" date="2021-06" db="EMBL/GenBank/DDBJ databases">
        <title>Parelaphostrongylus tenuis whole genome reference sequence.</title>
        <authorList>
            <person name="Garwood T.J."/>
            <person name="Larsen P.A."/>
            <person name="Fountain-Jones N.M."/>
            <person name="Garbe J.R."/>
            <person name="Macchietto M.G."/>
            <person name="Kania S.A."/>
            <person name="Gerhold R.W."/>
            <person name="Richards J.E."/>
            <person name="Wolf T.M."/>
        </authorList>
    </citation>
    <scope>NUCLEOTIDE SEQUENCE</scope>
    <source>
        <strain evidence="7">MNPRO001-30</strain>
        <tissue evidence="7">Meninges</tissue>
    </source>
</reference>
<comment type="caution">
    <text evidence="7">The sequence shown here is derived from an EMBL/GenBank/DDBJ whole genome shotgun (WGS) entry which is preliminary data.</text>
</comment>
<accession>A0AAD5R7D5</accession>
<keyword evidence="3" id="KW-0479">Metal-binding</keyword>
<evidence type="ECO:0000259" key="6">
    <source>
        <dbReference type="Pfam" id="PF00042"/>
    </source>
</evidence>
<evidence type="ECO:0000313" key="7">
    <source>
        <dbReference type="EMBL" id="KAJ1371143.1"/>
    </source>
</evidence>
<dbReference type="InterPro" id="IPR009050">
    <property type="entry name" value="Globin-like_sf"/>
</dbReference>
<dbReference type="PANTHER" id="PTHR46783:SF1">
    <property type="entry name" value="CYTOGLOBIN-1-RELATED"/>
    <property type="match status" value="1"/>
</dbReference>
<gene>
    <name evidence="7" type="primary">GLB-14_2</name>
    <name evidence="7" type="ORF">KIN20_033029</name>
</gene>
<dbReference type="InterPro" id="IPR012292">
    <property type="entry name" value="Globin/Proto"/>
</dbReference>
<comment type="similarity">
    <text evidence="5">Belongs to the globin family.</text>
</comment>
<keyword evidence="5" id="KW-0813">Transport</keyword>
<dbReference type="GO" id="GO:0005344">
    <property type="term" value="F:oxygen carrier activity"/>
    <property type="evidence" value="ECO:0007669"/>
    <property type="project" value="UniProtKB-KW"/>
</dbReference>
<feature type="domain" description="Globin" evidence="6">
    <location>
        <begin position="146"/>
        <end position="228"/>
    </location>
</feature>
<keyword evidence="4" id="KW-0408">Iron</keyword>
<dbReference type="GO" id="GO:0016491">
    <property type="term" value="F:oxidoreductase activity"/>
    <property type="evidence" value="ECO:0007669"/>
    <property type="project" value="TreeGrafter"/>
</dbReference>
<evidence type="ECO:0000256" key="1">
    <source>
        <dbReference type="ARBA" id="ARBA00011245"/>
    </source>
</evidence>
<evidence type="ECO:0000313" key="8">
    <source>
        <dbReference type="Proteomes" id="UP001196413"/>
    </source>
</evidence>
<keyword evidence="5" id="KW-0561">Oxygen transport</keyword>
<evidence type="ECO:0000256" key="4">
    <source>
        <dbReference type="ARBA" id="ARBA00023004"/>
    </source>
</evidence>
<dbReference type="GO" id="GO:0020037">
    <property type="term" value="F:heme binding"/>
    <property type="evidence" value="ECO:0007669"/>
    <property type="project" value="InterPro"/>
</dbReference>
<name>A0AAD5R7D5_PARTN</name>
<dbReference type="EMBL" id="JAHQIW010006921">
    <property type="protein sequence ID" value="KAJ1371143.1"/>
    <property type="molecule type" value="Genomic_DNA"/>
</dbReference>
<keyword evidence="2 5" id="KW-0349">Heme</keyword>
<organism evidence="7 8">
    <name type="scientific">Parelaphostrongylus tenuis</name>
    <name type="common">Meningeal worm</name>
    <dbReference type="NCBI Taxonomy" id="148309"/>
    <lineage>
        <taxon>Eukaryota</taxon>
        <taxon>Metazoa</taxon>
        <taxon>Ecdysozoa</taxon>
        <taxon>Nematoda</taxon>
        <taxon>Chromadorea</taxon>
        <taxon>Rhabditida</taxon>
        <taxon>Rhabditina</taxon>
        <taxon>Rhabditomorpha</taxon>
        <taxon>Strongyloidea</taxon>
        <taxon>Metastrongylidae</taxon>
        <taxon>Parelaphostrongylus</taxon>
    </lineage>
</organism>
<dbReference type="GO" id="GO:0019825">
    <property type="term" value="F:oxygen binding"/>
    <property type="evidence" value="ECO:0007669"/>
    <property type="project" value="InterPro"/>
</dbReference>
<dbReference type="InterPro" id="IPR013314">
    <property type="entry name" value="Globin_lamprey/hagfish"/>
</dbReference>
<dbReference type="GO" id="GO:0005506">
    <property type="term" value="F:iron ion binding"/>
    <property type="evidence" value="ECO:0007669"/>
    <property type="project" value="InterPro"/>
</dbReference>
<dbReference type="AlphaFoldDB" id="A0AAD5R7D5"/>
<dbReference type="Gene3D" id="1.10.490.10">
    <property type="entry name" value="Globins"/>
    <property type="match status" value="1"/>
</dbReference>
<dbReference type="InterPro" id="IPR000971">
    <property type="entry name" value="Globin"/>
</dbReference>